<protein>
    <recommendedName>
        <fullName evidence="2">DUF1468 domain-containing protein</fullName>
    </recommendedName>
</protein>
<dbReference type="RefSeq" id="WP_095326697.1">
    <property type="nucleotide sequence ID" value="NZ_NPCC01000015.1"/>
</dbReference>
<feature type="transmembrane region" description="Helical" evidence="1">
    <location>
        <begin position="9"/>
        <end position="27"/>
    </location>
</feature>
<sequence>MLKRYHSDVYASIALQCLAVLMFVASLRMETLTILSIGVGSRFLPMLMAAGIFLLSTVLLLSGLKKQTEPVRETASAVDAPDVDNNQLQQKTSDEKTTVLATSLLLIGYVVALPVLGFILASTLYMAGQSMMMTSQHKKRFFMFVLPISFAVSLLLYYVFRVGFNLMLPIGLFG</sequence>
<dbReference type="Proteomes" id="UP000216207">
    <property type="component" value="Unassembled WGS sequence"/>
</dbReference>
<keyword evidence="1" id="KW-0472">Membrane</keyword>
<reference evidence="3 4" key="1">
    <citation type="submission" date="2017-07" db="EMBL/GenBank/DDBJ databases">
        <title>Isolation and whole genome analysis of endospore-forming bacteria from heroin.</title>
        <authorList>
            <person name="Kalinowski J."/>
            <person name="Ahrens B."/>
            <person name="Al-Dilaimi A."/>
            <person name="Winkler A."/>
            <person name="Wibberg D."/>
            <person name="Schleenbecker U."/>
            <person name="Ruckert C."/>
            <person name="Wolfel R."/>
            <person name="Grass G."/>
        </authorList>
    </citation>
    <scope>NUCLEOTIDE SEQUENCE [LARGE SCALE GENOMIC DNA]</scope>
    <source>
        <strain evidence="3 4">7539</strain>
    </source>
</reference>
<dbReference type="Pfam" id="PF07331">
    <property type="entry name" value="TctB"/>
    <property type="match status" value="1"/>
</dbReference>
<keyword evidence="1" id="KW-0812">Transmembrane</keyword>
<evidence type="ECO:0000313" key="4">
    <source>
        <dbReference type="Proteomes" id="UP000216207"/>
    </source>
</evidence>
<gene>
    <name evidence="3" type="ORF">CHH72_12185</name>
</gene>
<feature type="domain" description="DUF1468" evidence="2">
    <location>
        <begin position="15"/>
        <end position="169"/>
    </location>
</feature>
<feature type="transmembrane region" description="Helical" evidence="1">
    <location>
        <begin position="99"/>
        <end position="121"/>
    </location>
</feature>
<evidence type="ECO:0000256" key="1">
    <source>
        <dbReference type="SAM" id="Phobius"/>
    </source>
</evidence>
<evidence type="ECO:0000313" key="3">
    <source>
        <dbReference type="EMBL" id="PAE88397.1"/>
    </source>
</evidence>
<dbReference type="EMBL" id="NPCC01000015">
    <property type="protein sequence ID" value="PAE88397.1"/>
    <property type="molecule type" value="Genomic_DNA"/>
</dbReference>
<evidence type="ECO:0000259" key="2">
    <source>
        <dbReference type="Pfam" id="PF07331"/>
    </source>
</evidence>
<dbReference type="InterPro" id="IPR009936">
    <property type="entry name" value="DUF1468"/>
</dbReference>
<keyword evidence="1" id="KW-1133">Transmembrane helix</keyword>
<name>A0A268NY12_SHOCL</name>
<proteinExistence type="predicted"/>
<feature type="transmembrane region" description="Helical" evidence="1">
    <location>
        <begin position="141"/>
        <end position="160"/>
    </location>
</feature>
<organism evidence="3 4">
    <name type="scientific">Shouchella clausii</name>
    <name type="common">Alkalihalobacillus clausii</name>
    <dbReference type="NCBI Taxonomy" id="79880"/>
    <lineage>
        <taxon>Bacteria</taxon>
        <taxon>Bacillati</taxon>
        <taxon>Bacillota</taxon>
        <taxon>Bacilli</taxon>
        <taxon>Bacillales</taxon>
        <taxon>Bacillaceae</taxon>
        <taxon>Shouchella</taxon>
    </lineage>
</organism>
<accession>A0A268NY12</accession>
<dbReference type="AlphaFoldDB" id="A0A268NY12"/>
<feature type="transmembrane region" description="Helical" evidence="1">
    <location>
        <begin position="43"/>
        <end position="64"/>
    </location>
</feature>
<comment type="caution">
    <text evidence="3">The sequence shown here is derived from an EMBL/GenBank/DDBJ whole genome shotgun (WGS) entry which is preliminary data.</text>
</comment>